<comment type="domain">
    <text evidence="6">The N-terminal region contains the highly conserved SGGXDS motif, predicted to be a P-loop motif involved in ATP binding.</text>
</comment>
<dbReference type="GO" id="GO:0005737">
    <property type="term" value="C:cytoplasm"/>
    <property type="evidence" value="ECO:0007669"/>
    <property type="project" value="UniProtKB-SubCell"/>
</dbReference>
<sequence length="336" mass="36529">MADTAFSGPTLNRLFSGLDKAAAIIAAVSGGPDSIAMMHLLARWNQRSDPCTILVATIDHGLRPEAAEEAVFVAGEASSLGLAHRTLVWTGTKPASRLQERARAARYALLVGLAHETGASHLVTAHTLDDQAETILMRISKGSGLAGLGGMRAERDRDGIRHHRPLLDYPKSALLDLCQAEGWPFVTDPSNTDDRFTRVRWRKVMPVLAAEGLTAERLAELARRVRQAEEALDLKTGEAFLRAKPVPDDTGLTIDAAVLGIEPFEIALRVLMKSLSQAGLALDHSRLQRLETCTARLRDAVLRRQALRMTIAGALLDLGRDGSLRIAPETPRRRGR</sequence>
<dbReference type="AlphaFoldDB" id="A0A5N3PH05"/>
<dbReference type="InterPro" id="IPR011063">
    <property type="entry name" value="TilS/TtcA_N"/>
</dbReference>
<dbReference type="HAMAP" id="MF_01161">
    <property type="entry name" value="tRNA_Ile_lys_synt"/>
    <property type="match status" value="1"/>
</dbReference>
<organism evidence="8 9">
    <name type="scientific">Microvirga brassicacearum</name>
    <dbReference type="NCBI Taxonomy" id="2580413"/>
    <lineage>
        <taxon>Bacteria</taxon>
        <taxon>Pseudomonadati</taxon>
        <taxon>Pseudomonadota</taxon>
        <taxon>Alphaproteobacteria</taxon>
        <taxon>Hyphomicrobiales</taxon>
        <taxon>Methylobacteriaceae</taxon>
        <taxon>Microvirga</taxon>
    </lineage>
</organism>
<evidence type="ECO:0000259" key="7">
    <source>
        <dbReference type="Pfam" id="PF01171"/>
    </source>
</evidence>
<dbReference type="InterPro" id="IPR012795">
    <property type="entry name" value="tRNA_Ile_lys_synt_N"/>
</dbReference>
<dbReference type="InterPro" id="IPR012094">
    <property type="entry name" value="tRNA_Ile_lys_synt"/>
</dbReference>
<dbReference type="GO" id="GO:0005524">
    <property type="term" value="F:ATP binding"/>
    <property type="evidence" value="ECO:0007669"/>
    <property type="project" value="UniProtKB-UniRule"/>
</dbReference>
<evidence type="ECO:0000256" key="5">
    <source>
        <dbReference type="ARBA" id="ARBA00048539"/>
    </source>
</evidence>
<evidence type="ECO:0000256" key="4">
    <source>
        <dbReference type="ARBA" id="ARBA00022840"/>
    </source>
</evidence>
<dbReference type="CDD" id="cd01992">
    <property type="entry name" value="TilS_N"/>
    <property type="match status" value="1"/>
</dbReference>
<evidence type="ECO:0000256" key="3">
    <source>
        <dbReference type="ARBA" id="ARBA00022741"/>
    </source>
</evidence>
<accession>A0A5N3PH05</accession>
<keyword evidence="4 6" id="KW-0067">ATP-binding</keyword>
<dbReference type="NCBIfam" id="TIGR02432">
    <property type="entry name" value="lysidine_TilS_N"/>
    <property type="match status" value="1"/>
</dbReference>
<evidence type="ECO:0000313" key="9">
    <source>
        <dbReference type="Proteomes" id="UP000325684"/>
    </source>
</evidence>
<proteinExistence type="inferred from homology"/>
<dbReference type="OrthoDB" id="9807403at2"/>
<comment type="subcellular location">
    <subcellularLocation>
        <location evidence="6">Cytoplasm</location>
    </subcellularLocation>
</comment>
<feature type="domain" description="tRNA(Ile)-lysidine/2-thiocytidine synthase N-terminal" evidence="7">
    <location>
        <begin position="24"/>
        <end position="203"/>
    </location>
</feature>
<evidence type="ECO:0000256" key="6">
    <source>
        <dbReference type="HAMAP-Rule" id="MF_01161"/>
    </source>
</evidence>
<comment type="catalytic activity">
    <reaction evidence="5 6">
        <text>cytidine(34) in tRNA(Ile2) + L-lysine + ATP = lysidine(34) in tRNA(Ile2) + AMP + diphosphate + H(+)</text>
        <dbReference type="Rhea" id="RHEA:43744"/>
        <dbReference type="Rhea" id="RHEA-COMP:10625"/>
        <dbReference type="Rhea" id="RHEA-COMP:10670"/>
        <dbReference type="ChEBI" id="CHEBI:15378"/>
        <dbReference type="ChEBI" id="CHEBI:30616"/>
        <dbReference type="ChEBI" id="CHEBI:32551"/>
        <dbReference type="ChEBI" id="CHEBI:33019"/>
        <dbReference type="ChEBI" id="CHEBI:82748"/>
        <dbReference type="ChEBI" id="CHEBI:83665"/>
        <dbReference type="ChEBI" id="CHEBI:456215"/>
        <dbReference type="EC" id="6.3.4.19"/>
    </reaction>
</comment>
<dbReference type="Gene3D" id="3.40.50.620">
    <property type="entry name" value="HUPs"/>
    <property type="match status" value="1"/>
</dbReference>
<comment type="caution">
    <text evidence="8">The sequence shown here is derived from an EMBL/GenBank/DDBJ whole genome shotgun (WGS) entry which is preliminary data.</text>
</comment>
<protein>
    <recommendedName>
        <fullName evidence="6">tRNA(Ile)-lysidine synthase</fullName>
        <ecNumber evidence="6">6.3.4.19</ecNumber>
    </recommendedName>
    <alternativeName>
        <fullName evidence="6">tRNA(Ile)-2-lysyl-cytidine synthase</fullName>
    </alternativeName>
    <alternativeName>
        <fullName evidence="6">tRNA(Ile)-lysidine synthetase</fullName>
    </alternativeName>
</protein>
<dbReference type="GO" id="GO:0032267">
    <property type="term" value="F:tRNA(Ile)-lysidine synthase activity"/>
    <property type="evidence" value="ECO:0007669"/>
    <property type="project" value="UniProtKB-EC"/>
</dbReference>
<dbReference type="EMBL" id="VCMV01000003">
    <property type="protein sequence ID" value="KAB0268990.1"/>
    <property type="molecule type" value="Genomic_DNA"/>
</dbReference>
<keyword evidence="3 6" id="KW-0547">Nucleotide-binding</keyword>
<comment type="function">
    <text evidence="6">Ligates lysine onto the cytidine present at position 34 of the AUA codon-specific tRNA(Ile) that contains the anticodon CAU, in an ATP-dependent manner. Cytidine is converted to lysidine, thus changing the amino acid specificity of the tRNA from methionine to isoleucine.</text>
</comment>
<dbReference type="Pfam" id="PF01171">
    <property type="entry name" value="ATP_bind_3"/>
    <property type="match status" value="1"/>
</dbReference>
<evidence type="ECO:0000313" key="8">
    <source>
        <dbReference type="EMBL" id="KAB0268990.1"/>
    </source>
</evidence>
<keyword evidence="6" id="KW-0963">Cytoplasm</keyword>
<dbReference type="Proteomes" id="UP000325684">
    <property type="component" value="Unassembled WGS sequence"/>
</dbReference>
<keyword evidence="9" id="KW-1185">Reference proteome</keyword>
<feature type="binding site" evidence="6">
    <location>
        <begin position="29"/>
        <end position="34"/>
    </location>
    <ligand>
        <name>ATP</name>
        <dbReference type="ChEBI" id="CHEBI:30616"/>
    </ligand>
</feature>
<gene>
    <name evidence="6 8" type="primary">tilS</name>
    <name evidence="8" type="ORF">FEZ63_02455</name>
</gene>
<keyword evidence="2 6" id="KW-0819">tRNA processing</keyword>
<name>A0A5N3PH05_9HYPH</name>
<dbReference type="PANTHER" id="PTHR43033">
    <property type="entry name" value="TRNA(ILE)-LYSIDINE SYNTHASE-RELATED"/>
    <property type="match status" value="1"/>
</dbReference>
<evidence type="ECO:0000256" key="1">
    <source>
        <dbReference type="ARBA" id="ARBA00022598"/>
    </source>
</evidence>
<evidence type="ECO:0000256" key="2">
    <source>
        <dbReference type="ARBA" id="ARBA00022694"/>
    </source>
</evidence>
<dbReference type="GO" id="GO:0006400">
    <property type="term" value="P:tRNA modification"/>
    <property type="evidence" value="ECO:0007669"/>
    <property type="project" value="UniProtKB-UniRule"/>
</dbReference>
<dbReference type="InterPro" id="IPR014729">
    <property type="entry name" value="Rossmann-like_a/b/a_fold"/>
</dbReference>
<dbReference type="EC" id="6.3.4.19" evidence="6"/>
<keyword evidence="1 6" id="KW-0436">Ligase</keyword>
<reference evidence="8 9" key="1">
    <citation type="journal article" date="2019" name="Microorganisms">
        <title>Genome Insights into the Novel Species Microvirga brassicacearum, a Rapeseed Endophyte with Biotechnological Potential.</title>
        <authorList>
            <person name="Jimenez-Gomez A."/>
            <person name="Saati-Santamaria Z."/>
            <person name="Igual J.M."/>
            <person name="Rivas R."/>
            <person name="Mateos P.F."/>
            <person name="Garcia-Fraile P."/>
        </authorList>
    </citation>
    <scope>NUCLEOTIDE SEQUENCE [LARGE SCALE GENOMIC DNA]</scope>
    <source>
        <strain evidence="8 9">CDVBN77</strain>
    </source>
</reference>
<comment type="similarity">
    <text evidence="6">Belongs to the tRNA(Ile)-lysidine synthase family.</text>
</comment>
<dbReference type="SUPFAM" id="SSF52402">
    <property type="entry name" value="Adenine nucleotide alpha hydrolases-like"/>
    <property type="match status" value="1"/>
</dbReference>
<dbReference type="PANTHER" id="PTHR43033:SF1">
    <property type="entry name" value="TRNA(ILE)-LYSIDINE SYNTHASE-RELATED"/>
    <property type="match status" value="1"/>
</dbReference>